<keyword evidence="2" id="KW-1185">Reference proteome</keyword>
<sequence length="164" mass="17806">MQRAILIQLLGFFITLSLFSCTRNGTVMLPATRVEITVKDGNSWAAFNTAIDVVSGAIVKLYDSESDIMSNKAPEYTAITNGALTASILVEYKSEYFFTVEKGNAANTINGLLKKGIFQTQAQIDASPVQIPAPIIGSPKFLDTNGDGIITPPLLMRYLLITLR</sequence>
<evidence type="ECO:0000313" key="2">
    <source>
        <dbReference type="Proteomes" id="UP000305848"/>
    </source>
</evidence>
<organism evidence="1 2">
    <name type="scientific">Ilyomonas limi</name>
    <dbReference type="NCBI Taxonomy" id="2575867"/>
    <lineage>
        <taxon>Bacteria</taxon>
        <taxon>Pseudomonadati</taxon>
        <taxon>Bacteroidota</taxon>
        <taxon>Chitinophagia</taxon>
        <taxon>Chitinophagales</taxon>
        <taxon>Chitinophagaceae</taxon>
        <taxon>Ilyomonas</taxon>
    </lineage>
</organism>
<evidence type="ECO:0000313" key="1">
    <source>
        <dbReference type="EMBL" id="TKK69275.1"/>
    </source>
</evidence>
<dbReference type="PROSITE" id="PS51257">
    <property type="entry name" value="PROKAR_LIPOPROTEIN"/>
    <property type="match status" value="1"/>
</dbReference>
<proteinExistence type="predicted"/>
<dbReference type="EMBL" id="SZQL01000005">
    <property type="protein sequence ID" value="TKK69275.1"/>
    <property type="molecule type" value="Genomic_DNA"/>
</dbReference>
<gene>
    <name evidence="1" type="ORF">FC093_08120</name>
</gene>
<dbReference type="AlphaFoldDB" id="A0A4U3L2M1"/>
<reference evidence="1 2" key="1">
    <citation type="submission" date="2019-05" db="EMBL/GenBank/DDBJ databases">
        <title>Panacibacter sp. strain 17mud1-8 Genome sequencing and assembly.</title>
        <authorList>
            <person name="Chhetri G."/>
        </authorList>
    </citation>
    <scope>NUCLEOTIDE SEQUENCE [LARGE SCALE GENOMIC DNA]</scope>
    <source>
        <strain evidence="1 2">17mud1-8</strain>
    </source>
</reference>
<dbReference type="Proteomes" id="UP000305848">
    <property type="component" value="Unassembled WGS sequence"/>
</dbReference>
<name>A0A4U3L2M1_9BACT</name>
<comment type="caution">
    <text evidence="1">The sequence shown here is derived from an EMBL/GenBank/DDBJ whole genome shotgun (WGS) entry which is preliminary data.</text>
</comment>
<dbReference type="RefSeq" id="WP_137261270.1">
    <property type="nucleotide sequence ID" value="NZ_SZQL01000005.1"/>
</dbReference>
<dbReference type="OrthoDB" id="796928at2"/>
<accession>A0A4U3L2M1</accession>
<protein>
    <submittedName>
        <fullName evidence="1">Uncharacterized protein</fullName>
    </submittedName>
</protein>